<comment type="subcellular location">
    <subcellularLocation>
        <location evidence="1">Membrane</location>
        <topology evidence="1">Multi-pass membrane protein</topology>
    </subcellularLocation>
</comment>
<evidence type="ECO:0000256" key="12">
    <source>
        <dbReference type="RuleBase" id="RU000679"/>
    </source>
</evidence>
<evidence type="ECO:0000256" key="6">
    <source>
        <dbReference type="ARBA" id="ARBA00022989"/>
    </source>
</evidence>
<comment type="similarity">
    <text evidence="2 12">Belongs to the amiloride-sensitive sodium channel (TC 1.A.6) family.</text>
</comment>
<dbReference type="GO" id="GO:0015280">
    <property type="term" value="F:ligand-gated sodium channel activity"/>
    <property type="evidence" value="ECO:0007669"/>
    <property type="project" value="TreeGrafter"/>
</dbReference>
<dbReference type="InterPro" id="IPR001873">
    <property type="entry name" value="ENaC"/>
</dbReference>
<keyword evidence="6" id="KW-1133">Transmembrane helix</keyword>
<dbReference type="PRINTS" id="PR01078">
    <property type="entry name" value="AMINACHANNEL"/>
</dbReference>
<dbReference type="GO" id="GO:0005886">
    <property type="term" value="C:plasma membrane"/>
    <property type="evidence" value="ECO:0007669"/>
    <property type="project" value="TreeGrafter"/>
</dbReference>
<dbReference type="EMBL" id="BPLR01006619">
    <property type="protein sequence ID" value="GIY11221.1"/>
    <property type="molecule type" value="Genomic_DNA"/>
</dbReference>
<keyword evidence="3 12" id="KW-0813">Transport</keyword>
<evidence type="ECO:0000256" key="11">
    <source>
        <dbReference type="ARBA" id="ARBA00023303"/>
    </source>
</evidence>
<keyword evidence="7" id="KW-0915">Sodium</keyword>
<evidence type="ECO:0000256" key="5">
    <source>
        <dbReference type="ARBA" id="ARBA00022692"/>
    </source>
</evidence>
<keyword evidence="8 12" id="KW-0406">Ion transport</keyword>
<keyword evidence="4 12" id="KW-0894">Sodium channel</keyword>
<dbReference type="PANTHER" id="PTHR11690">
    <property type="entry name" value="AMILORIDE-SENSITIVE SODIUM CHANNEL-RELATED"/>
    <property type="match status" value="1"/>
</dbReference>
<evidence type="ECO:0000256" key="8">
    <source>
        <dbReference type="ARBA" id="ARBA00023065"/>
    </source>
</evidence>
<protein>
    <submittedName>
        <fullName evidence="13">FMRFamide-activated amiloride-sensitive sodium channel</fullName>
    </submittedName>
</protein>
<gene>
    <name evidence="13" type="primary">FANA_3</name>
    <name evidence="13" type="ORF">CEXT_131701</name>
</gene>
<reference evidence="13 14" key="1">
    <citation type="submission" date="2021-06" db="EMBL/GenBank/DDBJ databases">
        <title>Caerostris extrusa draft genome.</title>
        <authorList>
            <person name="Kono N."/>
            <person name="Arakawa K."/>
        </authorList>
    </citation>
    <scope>NUCLEOTIDE SEQUENCE [LARGE SCALE GENOMIC DNA]</scope>
</reference>
<evidence type="ECO:0000313" key="14">
    <source>
        <dbReference type="Proteomes" id="UP001054945"/>
    </source>
</evidence>
<dbReference type="AlphaFoldDB" id="A0AAV4QQM9"/>
<keyword evidence="14" id="KW-1185">Reference proteome</keyword>
<keyword evidence="9" id="KW-0472">Membrane</keyword>
<evidence type="ECO:0000256" key="10">
    <source>
        <dbReference type="ARBA" id="ARBA00023201"/>
    </source>
</evidence>
<evidence type="ECO:0000256" key="7">
    <source>
        <dbReference type="ARBA" id="ARBA00023053"/>
    </source>
</evidence>
<keyword evidence="11 12" id="KW-0407">Ion channel</keyword>
<evidence type="ECO:0000256" key="9">
    <source>
        <dbReference type="ARBA" id="ARBA00023136"/>
    </source>
</evidence>
<sequence>MSERKLYTAISKTTTQVEIRYKLKSQIFFDHYTHLDYADRKCYGYRLHDLVTNCSSNSVPCRTDDFSYFQSIQYGNCYTFNKASNNMESSRLAMREVGQDSGLDLDTWLDTYLDFSSSAGMRVIVHNADEDPNPVADGFSIVPGYETQVSLTKVSIERLPAPYRIVAETTRLPKAVNSIAFANGSKKCR</sequence>
<evidence type="ECO:0000256" key="4">
    <source>
        <dbReference type="ARBA" id="ARBA00022461"/>
    </source>
</evidence>
<keyword evidence="5 12" id="KW-0812">Transmembrane</keyword>
<comment type="caution">
    <text evidence="13">The sequence shown here is derived from an EMBL/GenBank/DDBJ whole genome shotgun (WGS) entry which is preliminary data.</text>
</comment>
<accession>A0AAV4QQM9</accession>
<proteinExistence type="inferred from homology"/>
<dbReference type="Proteomes" id="UP001054945">
    <property type="component" value="Unassembled WGS sequence"/>
</dbReference>
<evidence type="ECO:0000256" key="1">
    <source>
        <dbReference type="ARBA" id="ARBA00004141"/>
    </source>
</evidence>
<keyword evidence="10 12" id="KW-0739">Sodium transport</keyword>
<evidence type="ECO:0000256" key="2">
    <source>
        <dbReference type="ARBA" id="ARBA00007193"/>
    </source>
</evidence>
<evidence type="ECO:0000256" key="3">
    <source>
        <dbReference type="ARBA" id="ARBA00022448"/>
    </source>
</evidence>
<dbReference type="PANTHER" id="PTHR11690:SF299">
    <property type="entry name" value="PICKPOCKET 20, ISOFORM A"/>
    <property type="match status" value="1"/>
</dbReference>
<organism evidence="13 14">
    <name type="scientific">Caerostris extrusa</name>
    <name type="common">Bark spider</name>
    <name type="synonym">Caerostris bankana</name>
    <dbReference type="NCBI Taxonomy" id="172846"/>
    <lineage>
        <taxon>Eukaryota</taxon>
        <taxon>Metazoa</taxon>
        <taxon>Ecdysozoa</taxon>
        <taxon>Arthropoda</taxon>
        <taxon>Chelicerata</taxon>
        <taxon>Arachnida</taxon>
        <taxon>Araneae</taxon>
        <taxon>Araneomorphae</taxon>
        <taxon>Entelegynae</taxon>
        <taxon>Araneoidea</taxon>
        <taxon>Araneidae</taxon>
        <taxon>Caerostris</taxon>
    </lineage>
</organism>
<dbReference type="Pfam" id="PF00858">
    <property type="entry name" value="ASC"/>
    <property type="match status" value="1"/>
</dbReference>
<evidence type="ECO:0000313" key="13">
    <source>
        <dbReference type="EMBL" id="GIY11221.1"/>
    </source>
</evidence>
<name>A0AAV4QQM9_CAEEX</name>
<dbReference type="Gene3D" id="2.60.470.10">
    <property type="entry name" value="Acid-sensing ion channels like domains"/>
    <property type="match status" value="1"/>
</dbReference>